<dbReference type="AlphaFoldDB" id="A0A5J4WAP3"/>
<name>A0A5J4WAP3_9EUKA</name>
<dbReference type="Pfam" id="PF09184">
    <property type="entry name" value="PPP4R2"/>
    <property type="match status" value="1"/>
</dbReference>
<evidence type="ECO:0000313" key="3">
    <source>
        <dbReference type="EMBL" id="KAA6391726.1"/>
    </source>
</evidence>
<dbReference type="GO" id="GO:0005634">
    <property type="term" value="C:nucleus"/>
    <property type="evidence" value="ECO:0007669"/>
    <property type="project" value="TreeGrafter"/>
</dbReference>
<dbReference type="PANTHER" id="PTHR16487">
    <property type="entry name" value="PPP4R2-RELATED PROTEIN"/>
    <property type="match status" value="1"/>
</dbReference>
<feature type="coiled-coil region" evidence="2">
    <location>
        <begin position="48"/>
        <end position="75"/>
    </location>
</feature>
<evidence type="ECO:0000256" key="2">
    <source>
        <dbReference type="SAM" id="Coils"/>
    </source>
</evidence>
<evidence type="ECO:0000313" key="4">
    <source>
        <dbReference type="Proteomes" id="UP000324800"/>
    </source>
</evidence>
<dbReference type="GO" id="GO:0005737">
    <property type="term" value="C:cytoplasm"/>
    <property type="evidence" value="ECO:0007669"/>
    <property type="project" value="TreeGrafter"/>
</dbReference>
<dbReference type="GO" id="GO:0030289">
    <property type="term" value="C:protein phosphatase 4 complex"/>
    <property type="evidence" value="ECO:0007669"/>
    <property type="project" value="InterPro"/>
</dbReference>
<dbReference type="PANTHER" id="PTHR16487:SF0">
    <property type="entry name" value="PROTEIN PHOSPHATASE 4 REGULATORY SUBUNIT 2-RELATED"/>
    <property type="match status" value="1"/>
</dbReference>
<accession>A0A5J4WAP3</accession>
<comment type="caution">
    <text evidence="3">The sequence shown here is derived from an EMBL/GenBank/DDBJ whole genome shotgun (WGS) entry which is preliminary data.</text>
</comment>
<comment type="similarity">
    <text evidence="1">Belongs to the PPP4R2 family.</text>
</comment>
<protein>
    <submittedName>
        <fullName evidence="3">Uncharacterized protein</fullName>
    </submittedName>
</protein>
<gene>
    <name evidence="3" type="ORF">EZS28_012746</name>
</gene>
<dbReference type="InterPro" id="IPR015267">
    <property type="entry name" value="PPP4R2"/>
</dbReference>
<sequence length="150" mass="17403">MAGIEQQIREWVAGEMTTIPEDFIMLLDEISRAGETDVEWPLVRAVIAVQLKWKVEELQKEIERSRGSADQQKDEKEKSEILMQLLSFQQPPLTLQRLCELLLQGAKWYKDPAKWLTALDRVIFISTFGYEQDIREADIFNDQQGSDTSE</sequence>
<dbReference type="GO" id="GO:0019888">
    <property type="term" value="F:protein phosphatase regulator activity"/>
    <property type="evidence" value="ECO:0007669"/>
    <property type="project" value="InterPro"/>
</dbReference>
<proteinExistence type="inferred from homology"/>
<dbReference type="EMBL" id="SNRW01002781">
    <property type="protein sequence ID" value="KAA6391726.1"/>
    <property type="molecule type" value="Genomic_DNA"/>
</dbReference>
<evidence type="ECO:0000256" key="1">
    <source>
        <dbReference type="ARBA" id="ARBA00009207"/>
    </source>
</evidence>
<dbReference type="OrthoDB" id="18510at2759"/>
<organism evidence="3 4">
    <name type="scientific">Streblomastix strix</name>
    <dbReference type="NCBI Taxonomy" id="222440"/>
    <lineage>
        <taxon>Eukaryota</taxon>
        <taxon>Metamonada</taxon>
        <taxon>Preaxostyla</taxon>
        <taxon>Oxymonadida</taxon>
        <taxon>Streblomastigidae</taxon>
        <taxon>Streblomastix</taxon>
    </lineage>
</organism>
<dbReference type="Proteomes" id="UP000324800">
    <property type="component" value="Unassembled WGS sequence"/>
</dbReference>
<keyword evidence="2" id="KW-0175">Coiled coil</keyword>
<reference evidence="3 4" key="1">
    <citation type="submission" date="2019-03" db="EMBL/GenBank/DDBJ databases">
        <title>Single cell metagenomics reveals metabolic interactions within the superorganism composed of flagellate Streblomastix strix and complex community of Bacteroidetes bacteria on its surface.</title>
        <authorList>
            <person name="Treitli S.C."/>
            <person name="Kolisko M."/>
            <person name="Husnik F."/>
            <person name="Keeling P."/>
            <person name="Hampl V."/>
        </authorList>
    </citation>
    <scope>NUCLEOTIDE SEQUENCE [LARGE SCALE GENOMIC DNA]</scope>
    <source>
        <strain evidence="3">ST1C</strain>
    </source>
</reference>